<dbReference type="GO" id="GO:0006354">
    <property type="term" value="P:DNA-templated transcription elongation"/>
    <property type="evidence" value="ECO:0007669"/>
    <property type="project" value="TreeGrafter"/>
</dbReference>
<keyword evidence="3" id="KW-0418">Kinase</keyword>
<sequence>MKAQSQTLRKPPIAIGDTDYRRLNKLALAVADRLPEISDGLLLELERARVVPDGSIPEKVARMGSTIEYESDAGTQRTVTLVFPEDADISEGKISVLTPIGTALIGLSEGQRISWTARDDSQHTLTVLAICGHRVGAKGCRLLRSVKRSCGKP</sequence>
<proteinExistence type="predicted"/>
<dbReference type="SUPFAM" id="SSF54534">
    <property type="entry name" value="FKBP-like"/>
    <property type="match status" value="1"/>
</dbReference>
<gene>
    <name evidence="3" type="ORF">B5E41_23720</name>
</gene>
<dbReference type="InterPro" id="IPR036953">
    <property type="entry name" value="GreA/GreB_C_sf"/>
</dbReference>
<dbReference type="GO" id="GO:0070063">
    <property type="term" value="F:RNA polymerase binding"/>
    <property type="evidence" value="ECO:0007669"/>
    <property type="project" value="InterPro"/>
</dbReference>
<dbReference type="Gene3D" id="1.10.286.20">
    <property type="match status" value="1"/>
</dbReference>
<evidence type="ECO:0000259" key="2">
    <source>
        <dbReference type="Pfam" id="PF14760"/>
    </source>
</evidence>
<dbReference type="Pfam" id="PF14760">
    <property type="entry name" value="Rnk_N"/>
    <property type="match status" value="1"/>
</dbReference>
<dbReference type="InterPro" id="IPR001437">
    <property type="entry name" value="Tscrpt_elong_fac_GreA/B_C"/>
</dbReference>
<feature type="domain" description="Transcription elongation factor GreA/GreB C-terminal" evidence="1">
    <location>
        <begin position="57"/>
        <end position="130"/>
    </location>
</feature>
<dbReference type="PANTHER" id="PTHR30437">
    <property type="entry name" value="TRANSCRIPTION ELONGATION FACTOR GREA"/>
    <property type="match status" value="1"/>
</dbReference>
<dbReference type="NCBIfam" id="NF004396">
    <property type="entry name" value="PRK05753.1"/>
    <property type="match status" value="1"/>
</dbReference>
<organism evidence="3 4">
    <name type="scientific">Rhizobium esperanzae</name>
    <dbReference type="NCBI Taxonomy" id="1967781"/>
    <lineage>
        <taxon>Bacteria</taxon>
        <taxon>Pseudomonadati</taxon>
        <taxon>Pseudomonadota</taxon>
        <taxon>Alphaproteobacteria</taxon>
        <taxon>Hyphomicrobiales</taxon>
        <taxon>Rhizobiaceae</taxon>
        <taxon>Rhizobium/Agrobacterium group</taxon>
        <taxon>Rhizobium</taxon>
    </lineage>
</organism>
<dbReference type="Gene3D" id="3.10.50.30">
    <property type="entry name" value="Transcription elongation factor, GreA/GreB, C-terminal domain"/>
    <property type="match status" value="1"/>
</dbReference>
<protein>
    <submittedName>
        <fullName evidence="3">Nucleoside diphosphate kinase regulator</fullName>
    </submittedName>
</protein>
<dbReference type="GO" id="GO:0016301">
    <property type="term" value="F:kinase activity"/>
    <property type="evidence" value="ECO:0007669"/>
    <property type="project" value="UniProtKB-KW"/>
</dbReference>
<dbReference type="RefSeq" id="WP_088396316.1">
    <property type="nucleotide sequence ID" value="NZ_MXPU01000018.1"/>
</dbReference>
<evidence type="ECO:0000259" key="1">
    <source>
        <dbReference type="Pfam" id="PF01272"/>
    </source>
</evidence>
<evidence type="ECO:0000313" key="4">
    <source>
        <dbReference type="Proteomes" id="UP000197269"/>
    </source>
</evidence>
<dbReference type="Pfam" id="PF01272">
    <property type="entry name" value="GreA_GreB"/>
    <property type="match status" value="1"/>
</dbReference>
<dbReference type="InterPro" id="IPR029462">
    <property type="entry name" value="Rnk_N"/>
</dbReference>
<evidence type="ECO:0000313" key="3">
    <source>
        <dbReference type="EMBL" id="OWO92253.1"/>
    </source>
</evidence>
<accession>A0A246DPV7</accession>
<comment type="caution">
    <text evidence="3">The sequence shown here is derived from an EMBL/GenBank/DDBJ whole genome shotgun (WGS) entry which is preliminary data.</text>
</comment>
<dbReference type="InterPro" id="IPR023459">
    <property type="entry name" value="Tscrpt_elong_fac_GreA/B_fam"/>
</dbReference>
<dbReference type="GO" id="GO:0003677">
    <property type="term" value="F:DNA binding"/>
    <property type="evidence" value="ECO:0007669"/>
    <property type="project" value="InterPro"/>
</dbReference>
<dbReference type="EMBL" id="MXPU01000018">
    <property type="protein sequence ID" value="OWO92253.1"/>
    <property type="molecule type" value="Genomic_DNA"/>
</dbReference>
<dbReference type="AlphaFoldDB" id="A0A246DPV7"/>
<reference evidence="3 4" key="1">
    <citation type="submission" date="2017-03" db="EMBL/GenBank/DDBJ databases">
        <title>Genome of strain Rhizobium sp. CNPSo 668.</title>
        <authorList>
            <person name="Ribeiro R."/>
        </authorList>
    </citation>
    <scope>NUCLEOTIDE SEQUENCE [LARGE SCALE GENOMIC DNA]</scope>
    <source>
        <strain evidence="3 4">CNPSo 668</strain>
    </source>
</reference>
<keyword evidence="3" id="KW-0808">Transferase</keyword>
<dbReference type="Proteomes" id="UP000197269">
    <property type="component" value="Unassembled WGS sequence"/>
</dbReference>
<dbReference type="GO" id="GO:0032784">
    <property type="term" value="P:regulation of DNA-templated transcription elongation"/>
    <property type="evidence" value="ECO:0007669"/>
    <property type="project" value="InterPro"/>
</dbReference>
<dbReference type="PANTHER" id="PTHR30437:SF5">
    <property type="entry name" value="REGULATOR OF NUCLEOSIDE DIPHOSPHATE KINASE"/>
    <property type="match status" value="1"/>
</dbReference>
<name>A0A246DPV7_9HYPH</name>
<feature type="domain" description="Regulator of nucleoside diphosphate kinase N-terminal" evidence="2">
    <location>
        <begin position="11"/>
        <end position="51"/>
    </location>
</feature>